<evidence type="ECO:0000256" key="4">
    <source>
        <dbReference type="ARBA" id="ARBA00034617"/>
    </source>
</evidence>
<dbReference type="GO" id="GO:0005737">
    <property type="term" value="C:cytoplasm"/>
    <property type="evidence" value="ECO:0007669"/>
    <property type="project" value="TreeGrafter"/>
</dbReference>
<feature type="region of interest" description="Disordered" evidence="6">
    <location>
        <begin position="453"/>
        <end position="537"/>
    </location>
</feature>
<accession>A0A0C3FE61</accession>
<dbReference type="OrthoDB" id="10261556at2759"/>
<keyword evidence="9" id="KW-1185">Reference proteome</keyword>
<feature type="region of interest" description="Disordered" evidence="6">
    <location>
        <begin position="219"/>
        <end position="239"/>
    </location>
</feature>
<dbReference type="GO" id="GO:0009378">
    <property type="term" value="F:four-way junction helicase activity"/>
    <property type="evidence" value="ECO:0007669"/>
    <property type="project" value="TreeGrafter"/>
</dbReference>
<dbReference type="AlphaFoldDB" id="A0A0C3FE61"/>
<comment type="similarity">
    <text evidence="1">Belongs to the helicase family. RecQ subfamily.</text>
</comment>
<evidence type="ECO:0000313" key="8">
    <source>
        <dbReference type="EMBL" id="KIM82705.1"/>
    </source>
</evidence>
<feature type="non-terminal residue" evidence="8">
    <location>
        <position position="1"/>
    </location>
</feature>
<feature type="compositionally biased region" description="Polar residues" evidence="6">
    <location>
        <begin position="474"/>
        <end position="490"/>
    </location>
</feature>
<dbReference type="InterPro" id="IPR001650">
    <property type="entry name" value="Helicase_C-like"/>
</dbReference>
<dbReference type="GO" id="GO:0003677">
    <property type="term" value="F:DNA binding"/>
    <property type="evidence" value="ECO:0007669"/>
    <property type="project" value="UniProtKB-KW"/>
</dbReference>
<reference evidence="8 9" key="1">
    <citation type="submission" date="2014-04" db="EMBL/GenBank/DDBJ databases">
        <authorList>
            <consortium name="DOE Joint Genome Institute"/>
            <person name="Kuo A."/>
            <person name="Tarkka M."/>
            <person name="Buscot F."/>
            <person name="Kohler A."/>
            <person name="Nagy L.G."/>
            <person name="Floudas D."/>
            <person name="Copeland A."/>
            <person name="Barry K.W."/>
            <person name="Cichocki N."/>
            <person name="Veneault-Fourrey C."/>
            <person name="LaButti K."/>
            <person name="Lindquist E.A."/>
            <person name="Lipzen A."/>
            <person name="Lundell T."/>
            <person name="Morin E."/>
            <person name="Murat C."/>
            <person name="Sun H."/>
            <person name="Tunlid A."/>
            <person name="Henrissat B."/>
            <person name="Grigoriev I.V."/>
            <person name="Hibbett D.S."/>
            <person name="Martin F."/>
            <person name="Nordberg H.P."/>
            <person name="Cantor M.N."/>
            <person name="Hua S.X."/>
        </authorList>
    </citation>
    <scope>NUCLEOTIDE SEQUENCE [LARGE SCALE GENOMIC DNA]</scope>
    <source>
        <strain evidence="8 9">F 1598</strain>
    </source>
</reference>
<dbReference type="SUPFAM" id="SSF52540">
    <property type="entry name" value="P-loop containing nucleoside triphosphate hydrolases"/>
    <property type="match status" value="1"/>
</dbReference>
<dbReference type="InterPro" id="IPR027417">
    <property type="entry name" value="P-loop_NTPase"/>
</dbReference>
<dbReference type="GO" id="GO:0043138">
    <property type="term" value="F:3'-5' DNA helicase activity"/>
    <property type="evidence" value="ECO:0007669"/>
    <property type="project" value="UniProtKB-EC"/>
</dbReference>
<keyword evidence="2" id="KW-0238">DNA-binding</keyword>
<dbReference type="GO" id="GO:0005694">
    <property type="term" value="C:chromosome"/>
    <property type="evidence" value="ECO:0007669"/>
    <property type="project" value="TreeGrafter"/>
</dbReference>
<evidence type="ECO:0000256" key="1">
    <source>
        <dbReference type="ARBA" id="ARBA00005446"/>
    </source>
</evidence>
<dbReference type="HOGENOM" id="CLU_001103_19_0_1"/>
<dbReference type="Gene3D" id="3.40.50.300">
    <property type="entry name" value="P-loop containing nucleotide triphosphate hydrolases"/>
    <property type="match status" value="1"/>
</dbReference>
<dbReference type="SMART" id="SM00490">
    <property type="entry name" value="HELICc"/>
    <property type="match status" value="1"/>
</dbReference>
<sequence>RNAKMVRVSNARPNIALSVRAMKFDNYSMADLRFLIPPKASKLEDIDITLVYCNQRTTCEDCVDRLRSWAHEMGIPPECIAFYHAKIGAKRKRELEEMLRKGQIRILVCTDAVGMGCDMRNIARVVLWGLPSSFCALVQRVGRTGCDFQTLGEAILIIPASVIKNGTKEAEVEQAVQDAVTENQAENRGDDEQTSLEENGIELAGGNQEVLVNDGGVRVEHDDSEPEEETSGKTQCRRKLSKNNTNSLEARYLTMFACAARCLCVIWDEFFNNSTKLQLVYPETTLYKALPGACCCHVCTPRLFPLEDITIEKLPGLKRGKKKKLSEGQEDAIREGLRDWREDVLLDTVYPDTTSILAETVLGNDVIEGLATCGECIDSHTEMHRHVRWAIGYDANTGLSTPHGDLLLVKLQAIYAKFNEDAAADETHLAELRAGPSSIPPLNFYTSSTRTYTQRSAASSDSMQMQDSEPLGDASSTRGTVSGHASTSHIGRSRGPTKVSRGAGRVGCPRGSRAARGRGSRGGARGRRGRRSQSGES</sequence>
<dbReference type="GO" id="GO:0000724">
    <property type="term" value="P:double-strand break repair via homologous recombination"/>
    <property type="evidence" value="ECO:0007669"/>
    <property type="project" value="TreeGrafter"/>
</dbReference>
<comment type="catalytic activity">
    <reaction evidence="4">
        <text>Couples ATP hydrolysis with the unwinding of duplex DNA by translocating in the 3'-5' direction.</text>
        <dbReference type="EC" id="5.6.2.4"/>
    </reaction>
</comment>
<dbReference type="Proteomes" id="UP000054166">
    <property type="component" value="Unassembled WGS sequence"/>
</dbReference>
<gene>
    <name evidence="8" type="ORF">PILCRDRAFT_70219</name>
</gene>
<dbReference type="Pfam" id="PF00271">
    <property type="entry name" value="Helicase_C"/>
    <property type="match status" value="1"/>
</dbReference>
<keyword evidence="3" id="KW-0413">Isomerase</keyword>
<evidence type="ECO:0000256" key="6">
    <source>
        <dbReference type="SAM" id="MobiDB-lite"/>
    </source>
</evidence>
<dbReference type="InParanoid" id="A0A0C3FE61"/>
<evidence type="ECO:0000256" key="5">
    <source>
        <dbReference type="ARBA" id="ARBA00034808"/>
    </source>
</evidence>
<name>A0A0C3FE61_PILCF</name>
<feature type="domain" description="Helicase C-terminal" evidence="7">
    <location>
        <begin position="35"/>
        <end position="202"/>
    </location>
</feature>
<organism evidence="8 9">
    <name type="scientific">Piloderma croceum (strain F 1598)</name>
    <dbReference type="NCBI Taxonomy" id="765440"/>
    <lineage>
        <taxon>Eukaryota</taxon>
        <taxon>Fungi</taxon>
        <taxon>Dikarya</taxon>
        <taxon>Basidiomycota</taxon>
        <taxon>Agaricomycotina</taxon>
        <taxon>Agaricomycetes</taxon>
        <taxon>Agaricomycetidae</taxon>
        <taxon>Atheliales</taxon>
        <taxon>Atheliaceae</taxon>
        <taxon>Piloderma</taxon>
    </lineage>
</organism>
<evidence type="ECO:0000256" key="2">
    <source>
        <dbReference type="ARBA" id="ARBA00023125"/>
    </source>
</evidence>
<reference evidence="9" key="2">
    <citation type="submission" date="2015-01" db="EMBL/GenBank/DDBJ databases">
        <title>Evolutionary Origins and Diversification of the Mycorrhizal Mutualists.</title>
        <authorList>
            <consortium name="DOE Joint Genome Institute"/>
            <consortium name="Mycorrhizal Genomics Consortium"/>
            <person name="Kohler A."/>
            <person name="Kuo A."/>
            <person name="Nagy L.G."/>
            <person name="Floudas D."/>
            <person name="Copeland A."/>
            <person name="Barry K.W."/>
            <person name="Cichocki N."/>
            <person name="Veneault-Fourrey C."/>
            <person name="LaButti K."/>
            <person name="Lindquist E.A."/>
            <person name="Lipzen A."/>
            <person name="Lundell T."/>
            <person name="Morin E."/>
            <person name="Murat C."/>
            <person name="Riley R."/>
            <person name="Ohm R."/>
            <person name="Sun H."/>
            <person name="Tunlid A."/>
            <person name="Henrissat B."/>
            <person name="Grigoriev I.V."/>
            <person name="Hibbett D.S."/>
            <person name="Martin F."/>
        </authorList>
    </citation>
    <scope>NUCLEOTIDE SEQUENCE [LARGE SCALE GENOMIC DNA]</scope>
    <source>
        <strain evidence="9">F 1598</strain>
    </source>
</reference>
<proteinExistence type="inferred from homology"/>
<evidence type="ECO:0000313" key="9">
    <source>
        <dbReference type="Proteomes" id="UP000054166"/>
    </source>
</evidence>
<dbReference type="EMBL" id="KN832993">
    <property type="protein sequence ID" value="KIM82705.1"/>
    <property type="molecule type" value="Genomic_DNA"/>
</dbReference>
<evidence type="ECO:0000256" key="3">
    <source>
        <dbReference type="ARBA" id="ARBA00023235"/>
    </source>
</evidence>
<feature type="compositionally biased region" description="Basic residues" evidence="6">
    <location>
        <begin position="513"/>
        <end position="531"/>
    </location>
</feature>
<dbReference type="PANTHER" id="PTHR13710">
    <property type="entry name" value="DNA HELICASE RECQ FAMILY MEMBER"/>
    <property type="match status" value="1"/>
</dbReference>
<dbReference type="PROSITE" id="PS51194">
    <property type="entry name" value="HELICASE_CTER"/>
    <property type="match status" value="1"/>
</dbReference>
<dbReference type="EC" id="5.6.2.4" evidence="5"/>
<evidence type="ECO:0000259" key="7">
    <source>
        <dbReference type="PROSITE" id="PS51194"/>
    </source>
</evidence>
<dbReference type="PANTHER" id="PTHR13710:SF105">
    <property type="entry name" value="ATP-DEPENDENT DNA HELICASE Q1"/>
    <property type="match status" value="1"/>
</dbReference>
<protein>
    <recommendedName>
        <fullName evidence="5">DNA 3'-5' helicase</fullName>
        <ecNumber evidence="5">5.6.2.4</ecNumber>
    </recommendedName>
</protein>
<dbReference type="STRING" id="765440.A0A0C3FE61"/>